<keyword evidence="3" id="KW-0285">Flavoprotein</keyword>
<evidence type="ECO:0000256" key="3">
    <source>
        <dbReference type="ARBA" id="ARBA00022630"/>
    </source>
</evidence>
<proteinExistence type="inferred from homology"/>
<comment type="caution">
    <text evidence="8">The sequence shown here is derived from an EMBL/GenBank/DDBJ whole genome shotgun (WGS) entry which is preliminary data.</text>
</comment>
<evidence type="ECO:0000313" key="9">
    <source>
        <dbReference type="Proteomes" id="UP000625316"/>
    </source>
</evidence>
<evidence type="ECO:0000259" key="6">
    <source>
        <dbReference type="Pfam" id="PF00732"/>
    </source>
</evidence>
<comment type="similarity">
    <text evidence="2">Belongs to the GMC oxidoreductase family.</text>
</comment>
<dbReference type="GO" id="GO:0016614">
    <property type="term" value="F:oxidoreductase activity, acting on CH-OH group of donors"/>
    <property type="evidence" value="ECO:0007669"/>
    <property type="project" value="InterPro"/>
</dbReference>
<sequence length="513" mass="56978">MAEHYDIIIIGTGAGGGTLAHRLAPSGKKILVLERGDFLPRERENWDSHEVFVNRRYAADDTWYDSQNQPFKPGTHYYVGGNTKFYGAALFRLRESDFGEVKHVDGISPAWPLSYNDFEPYYSEAETLYHVHGQRGQDPTEPPSATPYPYQPVPHEPRIQTLNDDLEKLGFQPFYLPLGVRLADDPAYPQAPVCLSYFDGFPDPTESKADAHVIAMKPALTHPNLTLLTQRYVERLETSSSGNRVDRVIVDHNGAEESYTGNIVVCACGAVNSAALLLRSANDQHPQGLANRSDQVGRNYMAHNNSSLVAISVTPNPSQFQKTLGLADFYHRSDDWEYPLGLIQMLGKIDAEMILSEAPPLTPNFAAQQVAGHSLDFFLTTEDLPLSQNRVTLRADNQIQLSYTETNMASHLRLIAKLKDMLRHLGCNHDMLHNPIYFGKKIPIAGVAHQSGTLRFGTDPLTSVLDVNCKAHDLNNLYVVDSSFLPSSSAVNPSLTIMANALRVGDHLLQRLS</sequence>
<feature type="domain" description="Glucose-methanol-choline oxidoreductase C-terminal" evidence="7">
    <location>
        <begin position="385"/>
        <end position="501"/>
    </location>
</feature>
<dbReference type="SUPFAM" id="SSF51905">
    <property type="entry name" value="FAD/NAD(P)-binding domain"/>
    <property type="match status" value="1"/>
</dbReference>
<dbReference type="GO" id="GO:0050660">
    <property type="term" value="F:flavin adenine dinucleotide binding"/>
    <property type="evidence" value="ECO:0007669"/>
    <property type="project" value="InterPro"/>
</dbReference>
<dbReference type="InterPro" id="IPR007867">
    <property type="entry name" value="GMC_OxRtase_C"/>
</dbReference>
<protein>
    <submittedName>
        <fullName evidence="8">GMC family oxidoreductase</fullName>
    </submittedName>
</protein>
<evidence type="ECO:0000259" key="7">
    <source>
        <dbReference type="Pfam" id="PF05199"/>
    </source>
</evidence>
<reference evidence="8" key="1">
    <citation type="submission" date="2020-10" db="EMBL/GenBank/DDBJ databases">
        <authorList>
            <person name="Castelo-Branco R."/>
            <person name="Eusebio N."/>
            <person name="Adriana R."/>
            <person name="Vieira A."/>
            <person name="Brugerolle De Fraissinette N."/>
            <person name="Rezende De Castro R."/>
            <person name="Schneider M.P."/>
            <person name="Vasconcelos V."/>
            <person name="Leao P.N."/>
        </authorList>
    </citation>
    <scope>NUCLEOTIDE SEQUENCE</scope>
    <source>
        <strain evidence="8">LEGE 11480</strain>
    </source>
</reference>
<keyword evidence="9" id="KW-1185">Reference proteome</keyword>
<evidence type="ECO:0000256" key="5">
    <source>
        <dbReference type="ARBA" id="ARBA00023002"/>
    </source>
</evidence>
<keyword evidence="4" id="KW-0274">FAD</keyword>
<gene>
    <name evidence="8" type="ORF">IQ266_02945</name>
</gene>
<feature type="domain" description="Glucose-methanol-choline oxidoreductase N-terminal" evidence="6">
    <location>
        <begin position="198"/>
        <end position="303"/>
    </location>
</feature>
<dbReference type="Gene3D" id="3.50.50.60">
    <property type="entry name" value="FAD/NAD(P)-binding domain"/>
    <property type="match status" value="2"/>
</dbReference>
<dbReference type="RefSeq" id="WP_264323539.1">
    <property type="nucleotide sequence ID" value="NZ_JADEXQ010000006.1"/>
</dbReference>
<dbReference type="InterPro" id="IPR051473">
    <property type="entry name" value="P2Ox-like"/>
</dbReference>
<evidence type="ECO:0000256" key="2">
    <source>
        <dbReference type="ARBA" id="ARBA00010790"/>
    </source>
</evidence>
<dbReference type="AlphaFoldDB" id="A0A928Z2U6"/>
<dbReference type="Pfam" id="PF05199">
    <property type="entry name" value="GMC_oxred_C"/>
    <property type="match status" value="1"/>
</dbReference>
<evidence type="ECO:0000313" key="8">
    <source>
        <dbReference type="EMBL" id="MBE9028715.1"/>
    </source>
</evidence>
<dbReference type="InterPro" id="IPR000172">
    <property type="entry name" value="GMC_OxRdtase_N"/>
</dbReference>
<accession>A0A928Z2U6</accession>
<keyword evidence="5" id="KW-0560">Oxidoreductase</keyword>
<dbReference type="EMBL" id="JADEXQ010000006">
    <property type="protein sequence ID" value="MBE9028715.1"/>
    <property type="molecule type" value="Genomic_DNA"/>
</dbReference>
<dbReference type="Pfam" id="PF00732">
    <property type="entry name" value="GMC_oxred_N"/>
    <property type="match status" value="1"/>
</dbReference>
<dbReference type="InterPro" id="IPR036188">
    <property type="entry name" value="FAD/NAD-bd_sf"/>
</dbReference>
<name>A0A928Z2U6_9CYAN</name>
<dbReference type="PANTHER" id="PTHR42784:SF1">
    <property type="entry name" value="PYRANOSE 2-OXIDASE"/>
    <property type="match status" value="1"/>
</dbReference>
<dbReference type="PANTHER" id="PTHR42784">
    <property type="entry name" value="PYRANOSE 2-OXIDASE"/>
    <property type="match status" value="1"/>
</dbReference>
<dbReference type="Proteomes" id="UP000625316">
    <property type="component" value="Unassembled WGS sequence"/>
</dbReference>
<evidence type="ECO:0000256" key="4">
    <source>
        <dbReference type="ARBA" id="ARBA00022827"/>
    </source>
</evidence>
<organism evidence="8 9">
    <name type="scientific">Romeriopsis navalis LEGE 11480</name>
    <dbReference type="NCBI Taxonomy" id="2777977"/>
    <lineage>
        <taxon>Bacteria</taxon>
        <taxon>Bacillati</taxon>
        <taxon>Cyanobacteriota</taxon>
        <taxon>Cyanophyceae</taxon>
        <taxon>Leptolyngbyales</taxon>
        <taxon>Leptolyngbyaceae</taxon>
        <taxon>Romeriopsis</taxon>
        <taxon>Romeriopsis navalis</taxon>
    </lineage>
</organism>
<evidence type="ECO:0000256" key="1">
    <source>
        <dbReference type="ARBA" id="ARBA00001974"/>
    </source>
</evidence>
<comment type="cofactor">
    <cofactor evidence="1">
        <name>FAD</name>
        <dbReference type="ChEBI" id="CHEBI:57692"/>
    </cofactor>
</comment>